<dbReference type="AlphaFoldDB" id="A0A6A4SP44"/>
<protein>
    <submittedName>
        <fullName evidence="1">Uncharacterized protein</fullName>
    </submittedName>
</protein>
<evidence type="ECO:0000313" key="2">
    <source>
        <dbReference type="Proteomes" id="UP000438429"/>
    </source>
</evidence>
<dbReference type="Proteomes" id="UP000438429">
    <property type="component" value="Unassembled WGS sequence"/>
</dbReference>
<gene>
    <name evidence="1" type="ORF">F2P81_014401</name>
</gene>
<reference evidence="1 2" key="1">
    <citation type="submission" date="2019-06" db="EMBL/GenBank/DDBJ databases">
        <title>Draft genomes of female and male turbot (Scophthalmus maximus).</title>
        <authorList>
            <person name="Xu H."/>
            <person name="Xu X.-W."/>
            <person name="Shao C."/>
            <person name="Chen S."/>
        </authorList>
    </citation>
    <scope>NUCLEOTIDE SEQUENCE [LARGE SCALE GENOMIC DNA]</scope>
    <source>
        <strain evidence="1">Ysfricsl-2016a</strain>
        <tissue evidence="1">Blood</tissue>
    </source>
</reference>
<sequence>MRFIQREKCLPINTDFPLVTKKKRKKAPGSCSDTFGERESGAELPTGATNVFNPCNVFHLCSVQLLQSSDELEDFYNLFVVVFLLLPHQR</sequence>
<evidence type="ECO:0000313" key="1">
    <source>
        <dbReference type="EMBL" id="KAF0034335.1"/>
    </source>
</evidence>
<organism evidence="1 2">
    <name type="scientific">Scophthalmus maximus</name>
    <name type="common">Turbot</name>
    <name type="synonym">Psetta maxima</name>
    <dbReference type="NCBI Taxonomy" id="52904"/>
    <lineage>
        <taxon>Eukaryota</taxon>
        <taxon>Metazoa</taxon>
        <taxon>Chordata</taxon>
        <taxon>Craniata</taxon>
        <taxon>Vertebrata</taxon>
        <taxon>Euteleostomi</taxon>
        <taxon>Actinopterygii</taxon>
        <taxon>Neopterygii</taxon>
        <taxon>Teleostei</taxon>
        <taxon>Neoteleostei</taxon>
        <taxon>Acanthomorphata</taxon>
        <taxon>Carangaria</taxon>
        <taxon>Pleuronectiformes</taxon>
        <taxon>Pleuronectoidei</taxon>
        <taxon>Scophthalmidae</taxon>
        <taxon>Scophthalmus</taxon>
    </lineage>
</organism>
<proteinExistence type="predicted"/>
<name>A0A6A4SP44_SCOMX</name>
<accession>A0A6A4SP44</accession>
<comment type="caution">
    <text evidence="1">The sequence shown here is derived from an EMBL/GenBank/DDBJ whole genome shotgun (WGS) entry which is preliminary data.</text>
</comment>
<dbReference type="EMBL" id="VEVO01000012">
    <property type="protein sequence ID" value="KAF0034335.1"/>
    <property type="molecule type" value="Genomic_DNA"/>
</dbReference>